<keyword evidence="2" id="KW-0479">Metal-binding</keyword>
<protein>
    <submittedName>
        <fullName evidence="9">Multicopper oxidase</fullName>
    </submittedName>
</protein>
<dbReference type="InterPro" id="IPR011706">
    <property type="entry name" value="Cu-oxidase_C"/>
</dbReference>
<dbReference type="PROSITE" id="PS00080">
    <property type="entry name" value="MULTICOPPER_OXIDASE2"/>
    <property type="match status" value="1"/>
</dbReference>
<keyword evidence="3" id="KW-0732">Signal</keyword>
<dbReference type="AlphaFoldDB" id="A0A319DT63"/>
<dbReference type="Pfam" id="PF07731">
    <property type="entry name" value="Cu-oxidase_2"/>
    <property type="match status" value="1"/>
</dbReference>
<dbReference type="PANTHER" id="PTHR11709">
    <property type="entry name" value="MULTI-COPPER OXIDASE"/>
    <property type="match status" value="1"/>
</dbReference>
<dbReference type="InterPro" id="IPR045087">
    <property type="entry name" value="Cu-oxidase_fam"/>
</dbReference>
<dbReference type="InterPro" id="IPR011707">
    <property type="entry name" value="Cu-oxidase-like_N"/>
</dbReference>
<dbReference type="CDD" id="cd13899">
    <property type="entry name" value="CuRO_3_Fet3p"/>
    <property type="match status" value="1"/>
</dbReference>
<name>A0A319DT63_ASPSB</name>
<comment type="similarity">
    <text evidence="1">Belongs to the multicopper oxidase family.</text>
</comment>
<feature type="domain" description="Plastocyanin-like" evidence="7">
    <location>
        <begin position="359"/>
        <end position="493"/>
    </location>
</feature>
<dbReference type="Pfam" id="PF00394">
    <property type="entry name" value="Cu-oxidase"/>
    <property type="match status" value="1"/>
</dbReference>
<dbReference type="GO" id="GO:0033573">
    <property type="term" value="C:high-affinity iron permease complex"/>
    <property type="evidence" value="ECO:0007669"/>
    <property type="project" value="TreeGrafter"/>
</dbReference>
<dbReference type="GO" id="GO:0004322">
    <property type="term" value="F:ferroxidase activity"/>
    <property type="evidence" value="ECO:0007669"/>
    <property type="project" value="TreeGrafter"/>
</dbReference>
<reference evidence="9 10" key="1">
    <citation type="submission" date="2018-02" db="EMBL/GenBank/DDBJ databases">
        <title>The genomes of Aspergillus section Nigri reveals drivers in fungal speciation.</title>
        <authorList>
            <consortium name="DOE Joint Genome Institute"/>
            <person name="Vesth T.C."/>
            <person name="Nybo J."/>
            <person name="Theobald S."/>
            <person name="Brandl J."/>
            <person name="Frisvad J.C."/>
            <person name="Nielsen K.F."/>
            <person name="Lyhne E.K."/>
            <person name="Kogle M.E."/>
            <person name="Kuo A."/>
            <person name="Riley R."/>
            <person name="Clum A."/>
            <person name="Nolan M."/>
            <person name="Lipzen A."/>
            <person name="Salamov A."/>
            <person name="Henrissat B."/>
            <person name="Wiebenga A."/>
            <person name="De vries R.P."/>
            <person name="Grigoriev I.V."/>
            <person name="Mortensen U.H."/>
            <person name="Andersen M.R."/>
            <person name="Baker S.E."/>
        </authorList>
    </citation>
    <scope>NUCLEOTIDE SEQUENCE [LARGE SCALE GENOMIC DNA]</scope>
    <source>
        <strain evidence="9 10">CBS 121057</strain>
    </source>
</reference>
<proteinExistence type="inferred from homology"/>
<keyword evidence="4" id="KW-0560">Oxidoreductase</keyword>
<evidence type="ECO:0000259" key="8">
    <source>
        <dbReference type="Pfam" id="PF07732"/>
    </source>
</evidence>
<feature type="domain" description="Plastocyanin-like" evidence="8">
    <location>
        <begin position="23"/>
        <end position="139"/>
    </location>
</feature>
<keyword evidence="5" id="KW-0186">Copper</keyword>
<dbReference type="GO" id="GO:0010106">
    <property type="term" value="P:cellular response to iron ion starvation"/>
    <property type="evidence" value="ECO:0007669"/>
    <property type="project" value="TreeGrafter"/>
</dbReference>
<dbReference type="Proteomes" id="UP000248423">
    <property type="component" value="Unassembled WGS sequence"/>
</dbReference>
<dbReference type="SUPFAM" id="SSF49503">
    <property type="entry name" value="Cupredoxins"/>
    <property type="match status" value="3"/>
</dbReference>
<dbReference type="PROSITE" id="PS00079">
    <property type="entry name" value="MULTICOPPER_OXIDASE1"/>
    <property type="match status" value="2"/>
</dbReference>
<dbReference type="GO" id="GO:0005507">
    <property type="term" value="F:copper ion binding"/>
    <property type="evidence" value="ECO:0007669"/>
    <property type="project" value="InterPro"/>
</dbReference>
<accession>A0A319DT63</accession>
<evidence type="ECO:0000259" key="6">
    <source>
        <dbReference type="Pfam" id="PF00394"/>
    </source>
</evidence>
<dbReference type="VEuPathDB" id="FungiDB:BO78DRAFT_329066"/>
<dbReference type="InterPro" id="IPR008972">
    <property type="entry name" value="Cupredoxin"/>
</dbReference>
<dbReference type="EMBL" id="KZ826433">
    <property type="protein sequence ID" value="PYI00842.1"/>
    <property type="molecule type" value="Genomic_DNA"/>
</dbReference>
<feature type="domain" description="Plastocyanin-like" evidence="6">
    <location>
        <begin position="149"/>
        <end position="273"/>
    </location>
</feature>
<dbReference type="InterPro" id="IPR002355">
    <property type="entry name" value="Cu_oxidase_Cu_BS"/>
</dbReference>
<keyword evidence="10" id="KW-1185">Reference proteome</keyword>
<evidence type="ECO:0000256" key="1">
    <source>
        <dbReference type="ARBA" id="ARBA00010609"/>
    </source>
</evidence>
<evidence type="ECO:0000256" key="2">
    <source>
        <dbReference type="ARBA" id="ARBA00022723"/>
    </source>
</evidence>
<evidence type="ECO:0000256" key="5">
    <source>
        <dbReference type="ARBA" id="ARBA00023008"/>
    </source>
</evidence>
<evidence type="ECO:0000256" key="4">
    <source>
        <dbReference type="ARBA" id="ARBA00023002"/>
    </source>
</evidence>
<dbReference type="GO" id="GO:0033215">
    <property type="term" value="P:reductive iron assimilation"/>
    <property type="evidence" value="ECO:0007669"/>
    <property type="project" value="TreeGrafter"/>
</dbReference>
<dbReference type="InterPro" id="IPR033138">
    <property type="entry name" value="Cu_oxidase_CS"/>
</dbReference>
<evidence type="ECO:0000313" key="10">
    <source>
        <dbReference type="Proteomes" id="UP000248423"/>
    </source>
</evidence>
<dbReference type="InterPro" id="IPR001117">
    <property type="entry name" value="Cu-oxidase_2nd"/>
</dbReference>
<evidence type="ECO:0000256" key="3">
    <source>
        <dbReference type="ARBA" id="ARBA00022729"/>
    </source>
</evidence>
<dbReference type="OrthoDB" id="2121828at2759"/>
<organism evidence="9 10">
    <name type="scientific">Aspergillus sclerotiicarbonarius (strain CBS 121057 / IBT 28362)</name>
    <dbReference type="NCBI Taxonomy" id="1448318"/>
    <lineage>
        <taxon>Eukaryota</taxon>
        <taxon>Fungi</taxon>
        <taxon>Dikarya</taxon>
        <taxon>Ascomycota</taxon>
        <taxon>Pezizomycotina</taxon>
        <taxon>Eurotiomycetes</taxon>
        <taxon>Eurotiomycetidae</taxon>
        <taxon>Eurotiales</taxon>
        <taxon>Aspergillaceae</taxon>
        <taxon>Aspergillus</taxon>
        <taxon>Aspergillus subgen. Circumdati</taxon>
    </lineage>
</organism>
<dbReference type="InterPro" id="IPR044130">
    <property type="entry name" value="CuRO_2_Fet3-like"/>
</dbReference>
<evidence type="ECO:0000259" key="7">
    <source>
        <dbReference type="Pfam" id="PF07731"/>
    </source>
</evidence>
<gene>
    <name evidence="9" type="ORF">BO78DRAFT_329066</name>
</gene>
<dbReference type="Gene3D" id="2.60.40.420">
    <property type="entry name" value="Cupredoxins - blue copper proteins"/>
    <property type="match status" value="3"/>
</dbReference>
<dbReference type="CDD" id="cd13877">
    <property type="entry name" value="CuRO_2_Fet3p_like"/>
    <property type="match status" value="1"/>
</dbReference>
<dbReference type="PANTHER" id="PTHR11709:SF361">
    <property type="entry name" value="IRON TRANSPORT MULTICOPPER OXIDASE FET3"/>
    <property type="match status" value="1"/>
</dbReference>
<sequence>MVGAVVNLAYSARASIVAYDFNVSWVIANPDAAFSRSVIGINGQWPPPTMRASVGDTILVNVYNNLGNQSTSLHFHGLSMQGTPHMDGTAQGSQCAILPGSSFQYNFTVDQPGTYWYHSHHHIQYPDGLRGLLIIDDPDSPYKSAYDAEIVLSLSDWYHSQMPGLLPKYMSTSNRMAMEPIPESNLMNDSQNINVPIEPNSTYLFRLANIGAFMGQYFWIEGHKMSIVEVDGVYTKPAEAEMVYLAAGQRCSVLLTTKEEATSNYPIIAESDTASPLGCESSVMRHHNSVFGWLEYDSSLPNPHPQPVDQYNVLDDMTLVPYDEQPLLLEPSQIVTLDMNMNILEDGVTHWALNDVSYSPPETPTLYTALTSGESATAPETYSSQANTIILNHNETVELIINNRHMGRHPFHLHGHQFQAVYRSDNWAGSFSDLEVNEDIYPRSPVRRDTMVVNPGGSLVLRFRADNPGVWLFHCHMEWHAYSGLVVTFVEAPLLLQQQMSINSLPKSHLDVCSKTGLSLVTDIDMQEEESPQSEDVPVDE</sequence>
<dbReference type="Pfam" id="PF07732">
    <property type="entry name" value="Cu-oxidase_3"/>
    <property type="match status" value="1"/>
</dbReference>
<evidence type="ECO:0000313" key="9">
    <source>
        <dbReference type="EMBL" id="PYI00842.1"/>
    </source>
</evidence>
<dbReference type="STRING" id="1448318.A0A319DT63"/>